<evidence type="ECO:0000256" key="9">
    <source>
        <dbReference type="ARBA" id="ARBA00023316"/>
    </source>
</evidence>
<keyword evidence="3 13" id="KW-0963">Cytoplasm</keyword>
<dbReference type="PANTHER" id="PTHR43783">
    <property type="entry name" value="UDP-N-ACETYLGLUCOSAMINE 1-CARBOXYVINYLTRANSFERASE"/>
    <property type="match status" value="1"/>
</dbReference>
<evidence type="ECO:0000259" key="14">
    <source>
        <dbReference type="Pfam" id="PF00275"/>
    </source>
</evidence>
<keyword evidence="5 13" id="KW-0808">Transferase</keyword>
<dbReference type="UniPathway" id="UPA00219"/>
<evidence type="ECO:0000256" key="5">
    <source>
        <dbReference type="ARBA" id="ARBA00022679"/>
    </source>
</evidence>
<keyword evidence="6 13" id="KW-0133">Cell shape</keyword>
<evidence type="ECO:0000256" key="10">
    <source>
        <dbReference type="ARBA" id="ARBA00037534"/>
    </source>
</evidence>
<dbReference type="GO" id="GO:0071555">
    <property type="term" value="P:cell wall organization"/>
    <property type="evidence" value="ECO:0007669"/>
    <property type="project" value="UniProtKB-KW"/>
</dbReference>
<sequence length="427" mass="44832">MEEKIEVHGPTAVNGRLPVFGAKNSVLKLMAAALLAPGRSTITNVPEIHDVTVMAELLRRLGCDVTYRAAEHEVAIDVPEVLGHQADYDLVRAMRASISVLGPLMARCHRAEVALPGGDAIGTRGLDMHRAGLEAMGAQLGIERGFLRAEAVGGLTGATYRLGYPSVGATENLMTAATTASGVTVLENVAREPEIVDIGEMLRAMGAQIEGLGSTTLTITGVPRLHPVTHRTVPDRIVAGTWAFAAGVTGGRVEIEGAQPEHMGVVLDKLRASGCEIDTSGGRFVVQGPPRPRAINVSTLPYPGFPTDLQPFVVALNAVAEGSGIVTENVFEARWGFTAELERLGARVHLDGHHARVDGVPARELSGAPVEAMDIRAGAALVIAGMAAEGITEVSGIGHIDRGYEHFVEHLAGAGVRVQRRMAGSQA</sequence>
<accession>A0A3L9L7X4</accession>
<dbReference type="GO" id="GO:0008760">
    <property type="term" value="F:UDP-N-acetylglucosamine 1-carboxyvinyltransferase activity"/>
    <property type="evidence" value="ECO:0007669"/>
    <property type="project" value="UniProtKB-UniRule"/>
</dbReference>
<evidence type="ECO:0000256" key="7">
    <source>
        <dbReference type="ARBA" id="ARBA00022984"/>
    </source>
</evidence>
<evidence type="ECO:0000256" key="8">
    <source>
        <dbReference type="ARBA" id="ARBA00023306"/>
    </source>
</evidence>
<dbReference type="Proteomes" id="UP000277871">
    <property type="component" value="Unassembled WGS sequence"/>
</dbReference>
<evidence type="ECO:0000256" key="6">
    <source>
        <dbReference type="ARBA" id="ARBA00022960"/>
    </source>
</evidence>
<reference evidence="15 16" key="1">
    <citation type="submission" date="2018-10" db="EMBL/GenBank/DDBJ databases">
        <title>Kocuria tytonicola, new bacteria from the preen glands of American barn owls (Tyto furcata).</title>
        <authorList>
            <person name="Braun M.S."/>
            <person name="Wang E."/>
            <person name="Zimmermann S."/>
            <person name="Boutin S."/>
            <person name="Wagner H."/>
            <person name="Wink M."/>
        </authorList>
    </citation>
    <scope>NUCLEOTIDE SEQUENCE [LARGE SCALE GENOMIC DNA]</scope>
    <source>
        <strain evidence="15 16">473</strain>
    </source>
</reference>
<dbReference type="InterPro" id="IPR005750">
    <property type="entry name" value="UDP_GlcNAc_COvinyl_MurA"/>
</dbReference>
<dbReference type="HAMAP" id="MF_00111">
    <property type="entry name" value="MurA"/>
    <property type="match status" value="1"/>
</dbReference>
<feature type="binding site" evidence="13">
    <location>
        <position position="95"/>
    </location>
    <ligand>
        <name>UDP-N-acetyl-alpha-D-glucosamine</name>
        <dbReference type="ChEBI" id="CHEBI:57705"/>
    </ligand>
</feature>
<dbReference type="EC" id="2.5.1.7" evidence="13"/>
<dbReference type="NCBIfam" id="NF006873">
    <property type="entry name" value="PRK09369.1"/>
    <property type="match status" value="1"/>
</dbReference>
<dbReference type="InterPro" id="IPR001986">
    <property type="entry name" value="Enolpyruvate_Tfrase_dom"/>
</dbReference>
<comment type="pathway">
    <text evidence="2 13">Cell wall biogenesis; peptidoglycan biosynthesis.</text>
</comment>
<gene>
    <name evidence="13 15" type="primary">murA</name>
    <name evidence="15" type="ORF">EAE32_05830</name>
</gene>
<comment type="subcellular location">
    <subcellularLocation>
        <location evidence="1 13">Cytoplasm</location>
    </subcellularLocation>
</comment>
<feature type="binding site" evidence="13">
    <location>
        <begin position="23"/>
        <end position="24"/>
    </location>
    <ligand>
        <name>phosphoenolpyruvate</name>
        <dbReference type="ChEBI" id="CHEBI:58702"/>
    </ligand>
</feature>
<dbReference type="GO" id="GO:0019277">
    <property type="term" value="P:UDP-N-acetylgalactosamine biosynthetic process"/>
    <property type="evidence" value="ECO:0007669"/>
    <property type="project" value="InterPro"/>
</dbReference>
<dbReference type="GO" id="GO:0051301">
    <property type="term" value="P:cell division"/>
    <property type="evidence" value="ECO:0007669"/>
    <property type="project" value="UniProtKB-KW"/>
</dbReference>
<organism evidence="15 16">
    <name type="scientific">Kocuria tytonicola</name>
    <dbReference type="NCBI Taxonomy" id="2055946"/>
    <lineage>
        <taxon>Bacteria</taxon>
        <taxon>Bacillati</taxon>
        <taxon>Actinomycetota</taxon>
        <taxon>Actinomycetes</taxon>
        <taxon>Micrococcales</taxon>
        <taxon>Micrococcaceae</taxon>
        <taxon>Kocuria</taxon>
    </lineage>
</organism>
<evidence type="ECO:0000256" key="13">
    <source>
        <dbReference type="HAMAP-Rule" id="MF_00111"/>
    </source>
</evidence>
<feature type="binding site" evidence="13">
    <location>
        <position position="308"/>
    </location>
    <ligand>
        <name>UDP-N-acetyl-alpha-D-glucosamine</name>
        <dbReference type="ChEBI" id="CHEBI:57705"/>
    </ligand>
</feature>
<dbReference type="Pfam" id="PF00275">
    <property type="entry name" value="EPSP_synthase"/>
    <property type="match status" value="1"/>
</dbReference>
<name>A0A3L9L7X4_9MICC</name>
<dbReference type="RefSeq" id="WP_121864439.1">
    <property type="nucleotide sequence ID" value="NZ_RDEX01000001.1"/>
</dbReference>
<dbReference type="InterPro" id="IPR050068">
    <property type="entry name" value="MurA_subfamily"/>
</dbReference>
<dbReference type="CDD" id="cd01555">
    <property type="entry name" value="UdpNAET"/>
    <property type="match status" value="1"/>
</dbReference>
<comment type="caution">
    <text evidence="13">Lacks conserved residue(s) required for the propagation of feature annotation.</text>
</comment>
<dbReference type="GO" id="GO:0008360">
    <property type="term" value="P:regulation of cell shape"/>
    <property type="evidence" value="ECO:0007669"/>
    <property type="project" value="UniProtKB-KW"/>
</dbReference>
<evidence type="ECO:0000256" key="4">
    <source>
        <dbReference type="ARBA" id="ARBA00022618"/>
    </source>
</evidence>
<keyword evidence="8 13" id="KW-0131">Cell cycle</keyword>
<proteinExistence type="inferred from homology"/>
<evidence type="ECO:0000256" key="2">
    <source>
        <dbReference type="ARBA" id="ARBA00004752"/>
    </source>
</evidence>
<keyword evidence="7 13" id="KW-0573">Peptidoglycan synthesis</keyword>
<dbReference type="AlphaFoldDB" id="A0A3L9L7X4"/>
<feature type="domain" description="Enolpyruvate transferase" evidence="14">
    <location>
        <begin position="8"/>
        <end position="411"/>
    </location>
</feature>
<comment type="similarity">
    <text evidence="11 13">Belongs to the EPSP synthase family. MurA subfamily.</text>
</comment>
<evidence type="ECO:0000313" key="16">
    <source>
        <dbReference type="Proteomes" id="UP000277871"/>
    </source>
</evidence>
<comment type="catalytic activity">
    <reaction evidence="12 13">
        <text>phosphoenolpyruvate + UDP-N-acetyl-alpha-D-glucosamine = UDP-N-acetyl-3-O-(1-carboxyvinyl)-alpha-D-glucosamine + phosphate</text>
        <dbReference type="Rhea" id="RHEA:18681"/>
        <dbReference type="ChEBI" id="CHEBI:43474"/>
        <dbReference type="ChEBI" id="CHEBI:57705"/>
        <dbReference type="ChEBI" id="CHEBI:58702"/>
        <dbReference type="ChEBI" id="CHEBI:68483"/>
        <dbReference type="EC" id="2.5.1.7"/>
    </reaction>
</comment>
<feature type="binding site" evidence="13">
    <location>
        <position position="330"/>
    </location>
    <ligand>
        <name>UDP-N-acetyl-alpha-D-glucosamine</name>
        <dbReference type="ChEBI" id="CHEBI:57705"/>
    </ligand>
</feature>
<dbReference type="InterPro" id="IPR036968">
    <property type="entry name" value="Enolpyruvate_Tfrase_sf"/>
</dbReference>
<keyword evidence="16" id="KW-1185">Reference proteome</keyword>
<keyword evidence="4 13" id="KW-0132">Cell division</keyword>
<evidence type="ECO:0000256" key="11">
    <source>
        <dbReference type="ARBA" id="ARBA00038367"/>
    </source>
</evidence>
<evidence type="ECO:0000256" key="12">
    <source>
        <dbReference type="ARBA" id="ARBA00047527"/>
    </source>
</evidence>
<comment type="caution">
    <text evidence="15">The sequence shown here is derived from an EMBL/GenBank/DDBJ whole genome shotgun (WGS) entry which is preliminary data.</text>
</comment>
<evidence type="ECO:0000256" key="3">
    <source>
        <dbReference type="ARBA" id="ARBA00022490"/>
    </source>
</evidence>
<dbReference type="GO" id="GO:0005737">
    <property type="term" value="C:cytoplasm"/>
    <property type="evidence" value="ECO:0007669"/>
    <property type="project" value="UniProtKB-SubCell"/>
</dbReference>
<evidence type="ECO:0000256" key="1">
    <source>
        <dbReference type="ARBA" id="ARBA00004496"/>
    </source>
</evidence>
<protein>
    <recommendedName>
        <fullName evidence="13">UDP-N-acetylglucosamine 1-carboxyvinyltransferase</fullName>
        <ecNumber evidence="13">2.5.1.7</ecNumber>
    </recommendedName>
    <alternativeName>
        <fullName evidence="13">Enoylpyruvate transferase</fullName>
    </alternativeName>
    <alternativeName>
        <fullName evidence="13">UDP-N-acetylglucosamine enolpyruvyl transferase</fullName>
        <shortName evidence="13">EPT</shortName>
    </alternativeName>
</protein>
<dbReference type="NCBIfam" id="TIGR01072">
    <property type="entry name" value="murA"/>
    <property type="match status" value="1"/>
</dbReference>
<dbReference type="EMBL" id="RDEX01000001">
    <property type="protein sequence ID" value="RLY94671.1"/>
    <property type="molecule type" value="Genomic_DNA"/>
</dbReference>
<feature type="active site" description="Proton donor" evidence="13">
    <location>
        <position position="119"/>
    </location>
</feature>
<dbReference type="Gene3D" id="3.65.10.10">
    <property type="entry name" value="Enolpyruvate transferase domain"/>
    <property type="match status" value="2"/>
</dbReference>
<evidence type="ECO:0000313" key="15">
    <source>
        <dbReference type="EMBL" id="RLY94671.1"/>
    </source>
</evidence>
<dbReference type="SUPFAM" id="SSF55205">
    <property type="entry name" value="EPT/RTPC-like"/>
    <property type="match status" value="1"/>
</dbReference>
<dbReference type="PANTHER" id="PTHR43783:SF1">
    <property type="entry name" value="UDP-N-ACETYLGLUCOSAMINE 1-CARBOXYVINYLTRANSFERASE"/>
    <property type="match status" value="1"/>
</dbReference>
<keyword evidence="9 13" id="KW-0961">Cell wall biogenesis/degradation</keyword>
<comment type="function">
    <text evidence="10 13">Cell wall formation. Adds enolpyruvyl to UDP-N-acetylglucosamine.</text>
</comment>
<dbReference type="InterPro" id="IPR013792">
    <property type="entry name" value="RNA3'P_cycl/enolpyr_Trfase_a/b"/>
</dbReference>
<dbReference type="GO" id="GO:0009252">
    <property type="term" value="P:peptidoglycan biosynthetic process"/>
    <property type="evidence" value="ECO:0007669"/>
    <property type="project" value="UniProtKB-UniRule"/>
</dbReference>